<gene>
    <name evidence="2" type="ORF">OVN521_LOCUS12640</name>
    <name evidence="1" type="ORF">WKI299_LOCUS1992</name>
</gene>
<dbReference type="EMBL" id="CAJNRF010000164">
    <property type="protein sequence ID" value="CAF1943154.1"/>
    <property type="molecule type" value="Genomic_DNA"/>
</dbReference>
<evidence type="ECO:0000313" key="3">
    <source>
        <dbReference type="Proteomes" id="UP000663866"/>
    </source>
</evidence>
<name>A0A819L0P2_9BILA</name>
<comment type="caution">
    <text evidence="2">The sequence shown here is derived from an EMBL/GenBank/DDBJ whole genome shotgun (WGS) entry which is preliminary data.</text>
</comment>
<keyword evidence="3" id="KW-1185">Reference proteome</keyword>
<dbReference type="AlphaFoldDB" id="A0A819L0P2"/>
<dbReference type="EMBL" id="CAJOBG010001781">
    <property type="protein sequence ID" value="CAF3958146.1"/>
    <property type="molecule type" value="Genomic_DNA"/>
</dbReference>
<proteinExistence type="predicted"/>
<organism evidence="2 3">
    <name type="scientific">Rotaria magnacalcarata</name>
    <dbReference type="NCBI Taxonomy" id="392030"/>
    <lineage>
        <taxon>Eukaryota</taxon>
        <taxon>Metazoa</taxon>
        <taxon>Spiralia</taxon>
        <taxon>Gnathifera</taxon>
        <taxon>Rotifera</taxon>
        <taxon>Eurotatoria</taxon>
        <taxon>Bdelloidea</taxon>
        <taxon>Philodinida</taxon>
        <taxon>Philodinidae</taxon>
        <taxon>Rotaria</taxon>
    </lineage>
</organism>
<evidence type="ECO:0000313" key="2">
    <source>
        <dbReference type="EMBL" id="CAF3958146.1"/>
    </source>
</evidence>
<sequence length="233" mass="27863">MQLPNRQKRKNFESNPEKIASNISDLVHVQMTMKAKMNLQTGIFTGVETVRLLDTLNVAHVLFDESIQQRLEQVSKEAERVLGLIIEDLEDEQDRLLDYTQEIQLGYERQYREWLQKYIIELDQWKSIELSRLHEKLQKYEIDMNYVFQEKLELLNWEVETAKSRILREEQEKGSKETKSIISNIEEISRQNKMQNIAMEEDTDIHLKLQANTRNKVMEENLINNYPYLDIWS</sequence>
<dbReference type="Proteomes" id="UP000663856">
    <property type="component" value="Unassembled WGS sequence"/>
</dbReference>
<dbReference type="Proteomes" id="UP000663866">
    <property type="component" value="Unassembled WGS sequence"/>
</dbReference>
<reference evidence="2" key="1">
    <citation type="submission" date="2021-02" db="EMBL/GenBank/DDBJ databases">
        <authorList>
            <person name="Nowell W R."/>
        </authorList>
    </citation>
    <scope>NUCLEOTIDE SEQUENCE</scope>
</reference>
<evidence type="ECO:0000313" key="1">
    <source>
        <dbReference type="EMBL" id="CAF1943154.1"/>
    </source>
</evidence>
<protein>
    <submittedName>
        <fullName evidence="2">Uncharacterized protein</fullName>
    </submittedName>
</protein>
<accession>A0A819L0P2</accession>